<reference evidence="2" key="1">
    <citation type="submission" date="2019-12" db="EMBL/GenBank/DDBJ databases">
        <title>Genome sequencing and annotation of Brassica cretica.</title>
        <authorList>
            <person name="Studholme D.J."/>
            <person name="Sarris P.F."/>
        </authorList>
    </citation>
    <scope>NUCLEOTIDE SEQUENCE</scope>
    <source>
        <strain evidence="2">PFS-102/07</strain>
        <tissue evidence="2">Leaf</tissue>
    </source>
</reference>
<proteinExistence type="predicted"/>
<comment type="caution">
    <text evidence="2">The sequence shown here is derived from an EMBL/GenBank/DDBJ whole genome shotgun (WGS) entry which is preliminary data.</text>
</comment>
<keyword evidence="1" id="KW-1133">Transmembrane helix</keyword>
<keyword evidence="1" id="KW-0472">Membrane</keyword>
<organism evidence="2">
    <name type="scientific">Brassica cretica</name>
    <name type="common">Mustard</name>
    <dbReference type="NCBI Taxonomy" id="69181"/>
    <lineage>
        <taxon>Eukaryota</taxon>
        <taxon>Viridiplantae</taxon>
        <taxon>Streptophyta</taxon>
        <taxon>Embryophyta</taxon>
        <taxon>Tracheophyta</taxon>
        <taxon>Spermatophyta</taxon>
        <taxon>Magnoliopsida</taxon>
        <taxon>eudicotyledons</taxon>
        <taxon>Gunneridae</taxon>
        <taxon>Pentapetalae</taxon>
        <taxon>rosids</taxon>
        <taxon>malvids</taxon>
        <taxon>Brassicales</taxon>
        <taxon>Brassicaceae</taxon>
        <taxon>Brassiceae</taxon>
        <taxon>Brassica</taxon>
    </lineage>
</organism>
<accession>A0A8S9KDD1</accession>
<name>A0A8S9KDD1_BRACR</name>
<dbReference type="EMBL" id="QGKY02000190">
    <property type="protein sequence ID" value="KAF2591366.1"/>
    <property type="molecule type" value="Genomic_DNA"/>
</dbReference>
<evidence type="ECO:0000313" key="2">
    <source>
        <dbReference type="EMBL" id="KAF2591366.1"/>
    </source>
</evidence>
<keyword evidence="1" id="KW-0812">Transmembrane</keyword>
<dbReference type="AlphaFoldDB" id="A0A8S9KDD1"/>
<protein>
    <submittedName>
        <fullName evidence="2">Uncharacterized protein</fullName>
    </submittedName>
</protein>
<gene>
    <name evidence="2" type="ORF">F2Q70_00037997</name>
</gene>
<feature type="transmembrane region" description="Helical" evidence="1">
    <location>
        <begin position="134"/>
        <end position="159"/>
    </location>
</feature>
<evidence type="ECO:0000256" key="1">
    <source>
        <dbReference type="SAM" id="Phobius"/>
    </source>
</evidence>
<sequence>MILIGLAEKGNLDIDHVSEEYEINEGGGVRGLRRLPPLLSLFPFCSVSSFSVCAVDMLGLLGRAPPRIPLQLLRGGCRSEAVGLRSRDLVRSGGVFVRWRRVFSRALVSSCDLLCSRETTGTVVCRFVHRVWMVVWLSFLLWACVCIFCGMVRVCHLWLAFLRHRGCSPFASSLMNLVECALLFSSSSCSSGWVSCGVDGGVSWLGNGHPSAWSASWLAQQIIPFLFAGSEDLVSDLSPSQHEVISELFLGGSYLKDMFIEYANFYRAQDLVFTVVHLFVASDLFRL</sequence>